<evidence type="ECO:0000256" key="4">
    <source>
        <dbReference type="ARBA" id="ARBA00022989"/>
    </source>
</evidence>
<dbReference type="AlphaFoldDB" id="A0A1H0AS41"/>
<keyword evidence="6" id="KW-1003">Cell membrane</keyword>
<name>A0A1H0AS41_9BACL</name>
<comment type="similarity">
    <text evidence="2 6">Belongs to the 4-toluene sulfonate uptake permease (TSUP) (TC 2.A.102) family.</text>
</comment>
<dbReference type="InterPro" id="IPR051598">
    <property type="entry name" value="TSUP/Inactive_protease-like"/>
</dbReference>
<evidence type="ECO:0000313" key="7">
    <source>
        <dbReference type="EMBL" id="SDN36352.1"/>
    </source>
</evidence>
<keyword evidence="4 6" id="KW-1133">Transmembrane helix</keyword>
<feature type="transmembrane region" description="Helical" evidence="6">
    <location>
        <begin position="183"/>
        <end position="202"/>
    </location>
</feature>
<keyword evidence="3 6" id="KW-0812">Transmembrane</keyword>
<feature type="transmembrane region" description="Helical" evidence="6">
    <location>
        <begin position="109"/>
        <end position="127"/>
    </location>
</feature>
<evidence type="ECO:0000256" key="3">
    <source>
        <dbReference type="ARBA" id="ARBA00022692"/>
    </source>
</evidence>
<dbReference type="Pfam" id="PF01925">
    <property type="entry name" value="TauE"/>
    <property type="match status" value="1"/>
</dbReference>
<evidence type="ECO:0000313" key="8">
    <source>
        <dbReference type="Proteomes" id="UP000199544"/>
    </source>
</evidence>
<feature type="transmembrane region" description="Helical" evidence="6">
    <location>
        <begin position="7"/>
        <end position="31"/>
    </location>
</feature>
<feature type="transmembrane region" description="Helical" evidence="6">
    <location>
        <begin position="148"/>
        <end position="177"/>
    </location>
</feature>
<keyword evidence="5 6" id="KW-0472">Membrane</keyword>
<dbReference type="STRING" id="459525.SAMN04488137_4179"/>
<dbReference type="EMBL" id="FNHW01000003">
    <property type="protein sequence ID" value="SDN36352.1"/>
    <property type="molecule type" value="Genomic_DNA"/>
</dbReference>
<evidence type="ECO:0000256" key="5">
    <source>
        <dbReference type="ARBA" id="ARBA00023136"/>
    </source>
</evidence>
<protein>
    <recommendedName>
        <fullName evidence="6">Probable membrane transporter protein</fullName>
    </recommendedName>
</protein>
<evidence type="ECO:0000256" key="2">
    <source>
        <dbReference type="ARBA" id="ARBA00009142"/>
    </source>
</evidence>
<feature type="transmembrane region" description="Helical" evidence="6">
    <location>
        <begin position="209"/>
        <end position="227"/>
    </location>
</feature>
<comment type="subcellular location">
    <subcellularLocation>
        <location evidence="6">Cell membrane</location>
        <topology evidence="6">Multi-pass membrane protein</topology>
    </subcellularLocation>
    <subcellularLocation>
        <location evidence="1">Membrane</location>
        <topology evidence="1">Multi-pass membrane protein</topology>
    </subcellularLocation>
</comment>
<reference evidence="8" key="1">
    <citation type="submission" date="2016-10" db="EMBL/GenBank/DDBJ databases">
        <authorList>
            <person name="Varghese N."/>
            <person name="Submissions S."/>
        </authorList>
    </citation>
    <scope>NUCLEOTIDE SEQUENCE [LARGE SCALE GENOMIC DNA]</scope>
    <source>
        <strain evidence="8">CGMCC 1.6854</strain>
    </source>
</reference>
<gene>
    <name evidence="7" type="ORF">SAMN04488137_4179</name>
</gene>
<dbReference type="InterPro" id="IPR002781">
    <property type="entry name" value="TM_pro_TauE-like"/>
</dbReference>
<dbReference type="PANTHER" id="PTHR43701">
    <property type="entry name" value="MEMBRANE TRANSPORTER PROTEIN MJ0441-RELATED"/>
    <property type="match status" value="1"/>
</dbReference>
<evidence type="ECO:0000256" key="6">
    <source>
        <dbReference type="RuleBase" id="RU363041"/>
    </source>
</evidence>
<dbReference type="PANTHER" id="PTHR43701:SF13">
    <property type="entry name" value="MEMBRANE TRANSPORTER PROTEIN YRKJ-RELATED"/>
    <property type="match status" value="1"/>
</dbReference>
<organism evidence="7 8">
    <name type="scientific">Fictibacillus solisalsi</name>
    <dbReference type="NCBI Taxonomy" id="459525"/>
    <lineage>
        <taxon>Bacteria</taxon>
        <taxon>Bacillati</taxon>
        <taxon>Bacillota</taxon>
        <taxon>Bacilli</taxon>
        <taxon>Bacillales</taxon>
        <taxon>Fictibacillaceae</taxon>
        <taxon>Fictibacillus</taxon>
    </lineage>
</organism>
<accession>A0A1H0AS41</accession>
<sequence length="262" mass="27451">MAMDVGYLFTIFVIGFIGSFISGLLGIGGAIVNYPILLYVPPLLGYAGFGAHYVSGIVAVQVFFSTLAGLMAYRKGGFIHMKLLMIMGLSSLTGSFIGGFGSHLLTEKAINIIYGLLAVIAAVLMLFPKKEAMDDIRSELVFNKKLAGILALTVGVFAGIVGAGGAFILVPIMLVVLKLPTRVTIATSLGITFLSSIGSLIGKAATGQILYHPAVLMLIVSLIAAPLGVKVGKKINTKVLQAVLAILIAGTAVKIWLDIFIH</sequence>
<feature type="transmembrane region" description="Helical" evidence="6">
    <location>
        <begin position="239"/>
        <end position="257"/>
    </location>
</feature>
<feature type="transmembrane region" description="Helical" evidence="6">
    <location>
        <begin position="83"/>
        <end position="103"/>
    </location>
</feature>
<dbReference type="GO" id="GO:0005886">
    <property type="term" value="C:plasma membrane"/>
    <property type="evidence" value="ECO:0007669"/>
    <property type="project" value="UniProtKB-SubCell"/>
</dbReference>
<feature type="transmembrane region" description="Helical" evidence="6">
    <location>
        <begin position="51"/>
        <end position="71"/>
    </location>
</feature>
<proteinExistence type="inferred from homology"/>
<dbReference type="Proteomes" id="UP000199544">
    <property type="component" value="Unassembled WGS sequence"/>
</dbReference>
<keyword evidence="8" id="KW-1185">Reference proteome</keyword>
<evidence type="ECO:0000256" key="1">
    <source>
        <dbReference type="ARBA" id="ARBA00004141"/>
    </source>
</evidence>